<reference evidence="11" key="1">
    <citation type="journal article" date="2021" name="Genome Biol. Evol.">
        <title>A High-Quality Reference Genome for a Parasitic Bivalve with Doubly Uniparental Inheritance (Bivalvia: Unionida).</title>
        <authorList>
            <person name="Smith C.H."/>
        </authorList>
    </citation>
    <scope>NUCLEOTIDE SEQUENCE</scope>
    <source>
        <strain evidence="11">CHS0354</strain>
    </source>
</reference>
<feature type="compositionally biased region" description="Basic and acidic residues" evidence="9">
    <location>
        <begin position="1000"/>
        <end position="1014"/>
    </location>
</feature>
<feature type="compositionally biased region" description="Basic and acidic residues" evidence="9">
    <location>
        <begin position="1660"/>
        <end position="1678"/>
    </location>
</feature>
<feature type="compositionally biased region" description="Pro residues" evidence="9">
    <location>
        <begin position="1758"/>
        <end position="1789"/>
    </location>
</feature>
<feature type="compositionally biased region" description="Basic and acidic residues" evidence="9">
    <location>
        <begin position="1164"/>
        <end position="1173"/>
    </location>
</feature>
<feature type="compositionally biased region" description="Basic and acidic residues" evidence="9">
    <location>
        <begin position="547"/>
        <end position="556"/>
    </location>
</feature>
<sequence length="1871" mass="211019">MAACSDNAIRNIFYVCLQLTFIAQIICSTISDLRMCGNQECTAIISYARTLARHRPLDPVFLRFERGETVKILSKSAGKRLDLWEGEIGGSRGYFPKSFVREYKVEIQNPEYEVSTEEHVPFEDKIMGKASSKANEAHKPVAEKGGEPGVSPVDTGQGTKDDTEIEDDTNIDETEVGGTDLSERVKLDESDNKATTVSGIQDKSKDAIKENLDTVVEKEIDKEEKYLDNPDYPDDTDLPDDVNDDSEIDETDLDEEGYIDEKTDKISSAEEGYIDKKTDKISSDKEPNPEPVVDKGESQKPHVVGGGQMKSDEILVESGAVKEKGNLDDTMVKMKQESDDIDDKKQQDQDMKSDAEVEEGDLNNILRNKMTATSGDIQSEPKLENNQADPVKAKDETGIDETEFGMDDADETKTRSETEKGKSESETADDESKRQFGINVGETDHSKPENDKSSTDISVEDWMKRLPETDMKRIYKEENKMAGTKDTSDRMEGTEQDKFERPANDILKHDIKENEDEILKSDDVTDKSEVSVKESNTGTLQSEEYEKESSDKKETETLRYTHEDHKDQTEAHNAVNKDHESVTVVKMVETVDEQKLDDVSEIIPGNEKEHHLEGDSESEKTKVTTDATPEEIVAKVTEEAKQPESDHLQIPTEHMAVEHITPSSEYIPEESPVSNININPVADVNLSKISPSVTDLMNKISPSRSGVTVIDGTELPADVMPKDTRSDTHASLGRTVEKENIAFSDKIFLDSFASRLNSPSVNEKSEHVTLETSKNNFSPVDVSFSFVTTSTLDITTSANIMETTLTHTKAPSLESAIVDTSSKTESGYQVKATTDGHFVVIDGTSVPAEYIDSDYTSNVAASATTKTAPFSTSATIAESTKSIIGEITPDLPDKVNTYKTQVLEHEEASAIRATESIKTFYDDTPLQAQENLDSIDDSLSQNAITTSFKEADVSATFQPPADFQNKTQPDRVEQPKVQPSIHDDPYKTREFMSRKPLSYKTDHPGIQGEKDSGSEGHGQGQSQDMSGKDNSEKVEGKSEEKVRKDLIGQMQDHTEELDTKDLFEHMDDKKGEHNSINSKKDEYTKEHEVNEKYNVTNRGKVDENNNMEPGDGSEALDKNNKNVKLKHKVEVDENNNKPDTVTPIPVEGEKSQPPVEWDTVLPHEGSKSEDQSSKESNSFEHILTRKITDGDIDEQPSQPNISWMQTLEPTFKIIIDKLPPSVQSFLEHEPLGMSPQGTILTTVITLVVLVTFSCSTCACRSGKKTSKKEPIVVVRDLEEKLFITTKEKENLEDELKLKNEKILELEQDFQQQEEFSGNAEKDLQNYKLHNEALKKQVNTLQEELSAHTEELQSKTKELHGREKQISSLERQYHQAEEKISSFERQVQEANRELLEKGQEILTINTQVQNLSEQVHHLETRKQQLLDEGEEWGQRVRDLTEQVEQFTEENKRMQEDLAFKENELEVLRDCFLQLKAFENEDEMKEDLDVGASIQDKLRLMMDVSQVNATLKAVEEERNVLDNKYRIEIEARKEMEDQIEQLKKKMETMQTDKMKAERQCTEAQTKLQVLTNYFKEKEADLTRKLGEQEVLKTQNMNKLEYADEKTSQLEQEKEIYRTQVEDLKREISTAERDFRSQIAANEKKAHENWLAARAAERELKESRHENGILRQKLTEQERRFTHGPSGLIRPLPTRGLPPPGMLNGPPPLPPGIDRSPSERERPGSRGSVHGHVTPRLREDDYRGSPGPERIQPPSERRMPGGPPPMGPRPPPPHFDVRSPPPYGMRPPPPPHILDRRSPPPFDRYPPQPRGPRPPYHDMYPPHRGPPPPFRESLSNMKMDPADSRGPLPPPPGSYSRHPLSKDPPPPPRHQSQV</sequence>
<feature type="compositionally biased region" description="Acidic residues" evidence="9">
    <location>
        <begin position="231"/>
        <end position="258"/>
    </location>
</feature>
<accession>A0AAE0S9P7</accession>
<feature type="compositionally biased region" description="Pro residues" evidence="9">
    <location>
        <begin position="1796"/>
        <end position="1811"/>
    </location>
</feature>
<dbReference type="Gene3D" id="2.30.30.40">
    <property type="entry name" value="SH3 Domains"/>
    <property type="match status" value="1"/>
</dbReference>
<dbReference type="InterPro" id="IPR051500">
    <property type="entry name" value="cTAGE_MIA/OTOR"/>
</dbReference>
<dbReference type="SUPFAM" id="SSF57997">
    <property type="entry name" value="Tropomyosin"/>
    <property type="match status" value="1"/>
</dbReference>
<feature type="compositionally biased region" description="Basic and acidic residues" evidence="9">
    <location>
        <begin position="259"/>
        <end position="300"/>
    </location>
</feature>
<evidence type="ECO:0000256" key="5">
    <source>
        <dbReference type="ARBA" id="ARBA00023054"/>
    </source>
</evidence>
<dbReference type="SUPFAM" id="SSF50044">
    <property type="entry name" value="SH3-domain"/>
    <property type="match status" value="1"/>
</dbReference>
<evidence type="ECO:0000313" key="12">
    <source>
        <dbReference type="Proteomes" id="UP001195483"/>
    </source>
</evidence>
<evidence type="ECO:0000256" key="1">
    <source>
        <dbReference type="ARBA" id="ARBA00004389"/>
    </source>
</evidence>
<dbReference type="PANTHER" id="PTHR23158">
    <property type="entry name" value="MELANOMA INHIBITORY ACTIVITY-RELATED"/>
    <property type="match status" value="1"/>
</dbReference>
<dbReference type="Pfam" id="PF07653">
    <property type="entry name" value="SH3_2"/>
    <property type="match status" value="1"/>
</dbReference>
<evidence type="ECO:0000256" key="3">
    <source>
        <dbReference type="ARBA" id="ARBA00022729"/>
    </source>
</evidence>
<feature type="compositionally biased region" description="Basic and acidic residues" evidence="9">
    <location>
        <begin position="202"/>
        <end position="228"/>
    </location>
</feature>
<comment type="caution">
    <text evidence="11">The sequence shown here is derived from an EMBL/GenBank/DDBJ whole genome shotgun (WGS) entry which is preliminary data.</text>
</comment>
<feature type="coiled-coil region" evidence="8">
    <location>
        <begin position="1274"/>
        <end position="1469"/>
    </location>
</feature>
<feature type="compositionally biased region" description="Basic and acidic residues" evidence="9">
    <location>
        <begin position="461"/>
        <end position="480"/>
    </location>
</feature>
<feature type="compositionally biased region" description="Basic and acidic residues" evidence="9">
    <location>
        <begin position="486"/>
        <end position="532"/>
    </location>
</feature>
<name>A0AAE0S9P7_9BIVA</name>
<evidence type="ECO:0000256" key="4">
    <source>
        <dbReference type="ARBA" id="ARBA00022824"/>
    </source>
</evidence>
<keyword evidence="5 8" id="KW-0175">Coiled coil</keyword>
<keyword evidence="2 7" id="KW-0728">SH3 domain</keyword>
<feature type="region of interest" description="Disordered" evidence="9">
    <location>
        <begin position="562"/>
        <end position="581"/>
    </location>
</feature>
<dbReference type="EMBL" id="JAEAOA010002357">
    <property type="protein sequence ID" value="KAK3587733.1"/>
    <property type="molecule type" value="Genomic_DNA"/>
</dbReference>
<dbReference type="SMART" id="SM00326">
    <property type="entry name" value="SH3"/>
    <property type="match status" value="1"/>
</dbReference>
<gene>
    <name evidence="11" type="ORF">CHS0354_042689</name>
</gene>
<dbReference type="InterPro" id="IPR001452">
    <property type="entry name" value="SH3_domain"/>
</dbReference>
<evidence type="ECO:0000259" key="10">
    <source>
        <dbReference type="PROSITE" id="PS50002"/>
    </source>
</evidence>
<feature type="compositionally biased region" description="Basic and acidic residues" evidence="9">
    <location>
        <begin position="320"/>
        <end position="355"/>
    </location>
</feature>
<reference evidence="11" key="2">
    <citation type="journal article" date="2021" name="Genome Biol. Evol.">
        <title>Developing a high-quality reference genome for a parasitic bivalve with doubly uniparental inheritance (Bivalvia: Unionida).</title>
        <authorList>
            <person name="Smith C.H."/>
        </authorList>
    </citation>
    <scope>NUCLEOTIDE SEQUENCE</scope>
    <source>
        <strain evidence="11">CHS0354</strain>
        <tissue evidence="11">Mantle</tissue>
    </source>
</reference>
<reference evidence="11" key="3">
    <citation type="submission" date="2023-05" db="EMBL/GenBank/DDBJ databases">
        <authorList>
            <person name="Smith C.H."/>
        </authorList>
    </citation>
    <scope>NUCLEOTIDE SEQUENCE</scope>
    <source>
        <strain evidence="11">CHS0354</strain>
        <tissue evidence="11">Mantle</tissue>
    </source>
</reference>
<proteinExistence type="predicted"/>
<comment type="subcellular location">
    <subcellularLocation>
        <location evidence="1">Endoplasmic reticulum membrane</location>
        <topology evidence="1">Single-pass membrane protein</topology>
    </subcellularLocation>
</comment>
<dbReference type="PANTHER" id="PTHR23158:SF33">
    <property type="entry name" value="TRANSPORT AND GOLGI ORGANIZATION PROTEIN 1"/>
    <property type="match status" value="1"/>
</dbReference>
<evidence type="ECO:0000256" key="6">
    <source>
        <dbReference type="ARBA" id="ARBA00023180"/>
    </source>
</evidence>
<feature type="region of interest" description="Disordered" evidence="9">
    <location>
        <begin position="959"/>
        <end position="1177"/>
    </location>
</feature>
<feature type="compositionally biased region" description="Basic and acidic residues" evidence="9">
    <location>
        <begin position="981"/>
        <end position="993"/>
    </location>
</feature>
<keyword evidence="3" id="KW-0732">Signal</keyword>
<feature type="compositionally biased region" description="Acidic residues" evidence="9">
    <location>
        <begin position="163"/>
        <end position="175"/>
    </location>
</feature>
<feature type="coiled-coil region" evidence="8">
    <location>
        <begin position="1502"/>
        <end position="1564"/>
    </location>
</feature>
<feature type="compositionally biased region" description="Basic and acidic residues" evidence="9">
    <location>
        <begin position="1026"/>
        <end position="1091"/>
    </location>
</feature>
<evidence type="ECO:0000256" key="9">
    <source>
        <dbReference type="SAM" id="MobiDB-lite"/>
    </source>
</evidence>
<feature type="region of interest" description="Disordered" evidence="9">
    <location>
        <begin position="604"/>
        <end position="625"/>
    </location>
</feature>
<feature type="domain" description="SH3" evidence="10">
    <location>
        <begin position="43"/>
        <end position="105"/>
    </location>
</feature>
<keyword evidence="12" id="KW-1185">Reference proteome</keyword>
<feature type="compositionally biased region" description="Acidic residues" evidence="9">
    <location>
        <begin position="398"/>
        <end position="410"/>
    </location>
</feature>
<evidence type="ECO:0000313" key="11">
    <source>
        <dbReference type="EMBL" id="KAK3587733.1"/>
    </source>
</evidence>
<dbReference type="InterPro" id="IPR036028">
    <property type="entry name" value="SH3-like_dom_sf"/>
</dbReference>
<evidence type="ECO:0000256" key="7">
    <source>
        <dbReference type="PROSITE-ProRule" id="PRU00192"/>
    </source>
</evidence>
<feature type="compositionally biased region" description="Basic and acidic residues" evidence="9">
    <location>
        <begin position="606"/>
        <end position="623"/>
    </location>
</feature>
<evidence type="ECO:0000256" key="2">
    <source>
        <dbReference type="ARBA" id="ARBA00022443"/>
    </source>
</evidence>
<feature type="compositionally biased region" description="Pro residues" evidence="9">
    <location>
        <begin position="1859"/>
        <end position="1871"/>
    </location>
</feature>
<feature type="region of interest" description="Disordered" evidence="9">
    <location>
        <begin position="1660"/>
        <end position="1871"/>
    </location>
</feature>
<dbReference type="PROSITE" id="PS50002">
    <property type="entry name" value="SH3"/>
    <property type="match status" value="1"/>
</dbReference>
<dbReference type="Proteomes" id="UP001195483">
    <property type="component" value="Unassembled WGS sequence"/>
</dbReference>
<feature type="compositionally biased region" description="Basic and acidic residues" evidence="9">
    <location>
        <begin position="442"/>
        <end position="454"/>
    </location>
</feature>
<evidence type="ECO:0000256" key="8">
    <source>
        <dbReference type="SAM" id="Coils"/>
    </source>
</evidence>
<organism evidence="11 12">
    <name type="scientific">Potamilus streckersoni</name>
    <dbReference type="NCBI Taxonomy" id="2493646"/>
    <lineage>
        <taxon>Eukaryota</taxon>
        <taxon>Metazoa</taxon>
        <taxon>Spiralia</taxon>
        <taxon>Lophotrochozoa</taxon>
        <taxon>Mollusca</taxon>
        <taxon>Bivalvia</taxon>
        <taxon>Autobranchia</taxon>
        <taxon>Heteroconchia</taxon>
        <taxon>Palaeoheterodonta</taxon>
        <taxon>Unionida</taxon>
        <taxon>Unionoidea</taxon>
        <taxon>Unionidae</taxon>
        <taxon>Ambleminae</taxon>
        <taxon>Lampsilini</taxon>
        <taxon>Potamilus</taxon>
    </lineage>
</organism>
<feature type="region of interest" description="Disordered" evidence="9">
    <location>
        <begin position="129"/>
        <end position="556"/>
    </location>
</feature>
<protein>
    <recommendedName>
        <fullName evidence="10">SH3 domain-containing protein</fullName>
    </recommendedName>
</protein>
<feature type="compositionally biased region" description="Basic and acidic residues" evidence="9">
    <location>
        <begin position="181"/>
        <end position="192"/>
    </location>
</feature>
<feature type="compositionally biased region" description="Basic and acidic residues" evidence="9">
    <location>
        <begin position="135"/>
        <end position="146"/>
    </location>
</feature>
<dbReference type="Gene3D" id="1.10.287.1490">
    <property type="match status" value="1"/>
</dbReference>
<feature type="compositionally biased region" description="Pro residues" evidence="9">
    <location>
        <begin position="1693"/>
        <end position="1708"/>
    </location>
</feature>
<feature type="compositionally biased region" description="Basic and acidic residues" evidence="9">
    <location>
        <begin position="411"/>
        <end position="434"/>
    </location>
</feature>
<keyword evidence="6" id="KW-0325">Glycoprotein</keyword>
<dbReference type="GO" id="GO:0005789">
    <property type="term" value="C:endoplasmic reticulum membrane"/>
    <property type="evidence" value="ECO:0007669"/>
    <property type="project" value="UniProtKB-SubCell"/>
</dbReference>
<keyword evidence="4" id="KW-0256">Endoplasmic reticulum</keyword>